<feature type="signal peptide" evidence="1">
    <location>
        <begin position="1"/>
        <end position="21"/>
    </location>
</feature>
<keyword evidence="3" id="KW-1185">Reference proteome</keyword>
<feature type="chain" id="PRO_5034092581" description="PE-PGRS family protein" evidence="1">
    <location>
        <begin position="22"/>
        <end position="193"/>
    </location>
</feature>
<evidence type="ECO:0000256" key="1">
    <source>
        <dbReference type="SAM" id="SignalP"/>
    </source>
</evidence>
<evidence type="ECO:0000313" key="3">
    <source>
        <dbReference type="Proteomes" id="UP000613580"/>
    </source>
</evidence>
<protein>
    <recommendedName>
        <fullName evidence="4">PE-PGRS family protein</fullName>
    </recommendedName>
</protein>
<sequence>MPSFARLAAVSTLALAALTSAAPVAERQLASSLPDILTGLLTQLTPVTGLLSSVTSDNATAAVVGPLTSQVSSILNGAVSQVSNLAGQPTSAILGTADGVLNATGVANLIQPVMSTTLGALNDVLAVANDAGVTSVIQPLLNEAGSSLGPILTTATPLVNGLLAAAAPVLSPLLSTVNDLGLGDVLNVVEGIL</sequence>
<dbReference type="OrthoDB" id="3265564at2759"/>
<accession>A0A8H6VVL4</accession>
<dbReference type="Proteomes" id="UP000613580">
    <property type="component" value="Unassembled WGS sequence"/>
</dbReference>
<dbReference type="EMBL" id="JACAZE010000023">
    <property type="protein sequence ID" value="KAF7291753.1"/>
    <property type="molecule type" value="Genomic_DNA"/>
</dbReference>
<keyword evidence="1" id="KW-0732">Signal</keyword>
<name>A0A8H6VVL4_MYCCL</name>
<organism evidence="2 3">
    <name type="scientific">Mycena chlorophos</name>
    <name type="common">Agaric fungus</name>
    <name type="synonym">Agaricus chlorophos</name>
    <dbReference type="NCBI Taxonomy" id="658473"/>
    <lineage>
        <taxon>Eukaryota</taxon>
        <taxon>Fungi</taxon>
        <taxon>Dikarya</taxon>
        <taxon>Basidiomycota</taxon>
        <taxon>Agaricomycotina</taxon>
        <taxon>Agaricomycetes</taxon>
        <taxon>Agaricomycetidae</taxon>
        <taxon>Agaricales</taxon>
        <taxon>Marasmiineae</taxon>
        <taxon>Mycenaceae</taxon>
        <taxon>Mycena</taxon>
    </lineage>
</organism>
<dbReference type="AlphaFoldDB" id="A0A8H6VVL4"/>
<gene>
    <name evidence="2" type="ORF">HMN09_01234900</name>
</gene>
<reference evidence="2" key="1">
    <citation type="submission" date="2020-05" db="EMBL/GenBank/DDBJ databases">
        <title>Mycena genomes resolve the evolution of fungal bioluminescence.</title>
        <authorList>
            <person name="Tsai I.J."/>
        </authorList>
    </citation>
    <scope>NUCLEOTIDE SEQUENCE</scope>
    <source>
        <strain evidence="2">110903Hualien_Pintung</strain>
    </source>
</reference>
<evidence type="ECO:0000313" key="2">
    <source>
        <dbReference type="EMBL" id="KAF7291753.1"/>
    </source>
</evidence>
<proteinExistence type="predicted"/>
<evidence type="ECO:0008006" key="4">
    <source>
        <dbReference type="Google" id="ProtNLM"/>
    </source>
</evidence>
<comment type="caution">
    <text evidence="2">The sequence shown here is derived from an EMBL/GenBank/DDBJ whole genome shotgun (WGS) entry which is preliminary data.</text>
</comment>